<sequence length="386" mass="43121">MKQLRYVGILLVITGIFVASNIYTLIPIYDQVAAGLHSSPKLIIWGSSIFSLCYAVGLLCFGPLSEIIGRKKVIVIGLLLSCITTAVVGWSFNHWSLILFRGIQGFALGSFAPVAFAYIFELYPEKKRTLLLALINSGFLMAGILGQLISSFLTLHYSWEVVFFSFACIYFSLFFLSYFLLPNTHQQTSSTSRRIWRDFFLLLKDKNLLSCYMITFTLLLSFVAFYDGLGRMLTTHYEIDSQSLMVIRAIGIIGTIFSIFTGRLINRYGLNRALVVGLTLGISSTFFMIVLNHQILAITILSILFVSSISMLIPIMITYIGKIGNHARGSALSLYSFVLLVGASVGPILASFMPFLSLLKVLLFLFFTNLIIARILQLRNEDNTSL</sequence>
<evidence type="ECO:0000313" key="10">
    <source>
        <dbReference type="EMBL" id="SDP67572.1"/>
    </source>
</evidence>
<dbReference type="PANTHER" id="PTHR43271">
    <property type="entry name" value="BLL2771 PROTEIN"/>
    <property type="match status" value="1"/>
</dbReference>
<comment type="subcellular location">
    <subcellularLocation>
        <location evidence="1">Cell membrane</location>
        <topology evidence="1">Multi-pass membrane protein</topology>
    </subcellularLocation>
</comment>
<proteinExistence type="inferred from homology"/>
<feature type="transmembrane region" description="Helical" evidence="8">
    <location>
        <begin position="161"/>
        <end position="181"/>
    </location>
</feature>
<keyword evidence="6 8" id="KW-1133">Transmembrane helix</keyword>
<dbReference type="RefSeq" id="WP_090854135.1">
    <property type="nucleotide sequence ID" value="NZ_FNJU01000005.1"/>
</dbReference>
<dbReference type="Pfam" id="PF07690">
    <property type="entry name" value="MFS_1"/>
    <property type="match status" value="1"/>
</dbReference>
<evidence type="ECO:0000256" key="2">
    <source>
        <dbReference type="ARBA" id="ARBA00008335"/>
    </source>
</evidence>
<evidence type="ECO:0000256" key="1">
    <source>
        <dbReference type="ARBA" id="ARBA00004651"/>
    </source>
</evidence>
<evidence type="ECO:0000256" key="3">
    <source>
        <dbReference type="ARBA" id="ARBA00022448"/>
    </source>
</evidence>
<dbReference type="InterPro" id="IPR036259">
    <property type="entry name" value="MFS_trans_sf"/>
</dbReference>
<protein>
    <submittedName>
        <fullName evidence="10">Predicted arabinose efflux permease, MFS family</fullName>
    </submittedName>
</protein>
<dbReference type="EMBL" id="FNJU01000005">
    <property type="protein sequence ID" value="SDP67572.1"/>
    <property type="molecule type" value="Genomic_DNA"/>
</dbReference>
<dbReference type="PROSITE" id="PS50850">
    <property type="entry name" value="MFS"/>
    <property type="match status" value="1"/>
</dbReference>
<dbReference type="OrthoDB" id="9781156at2"/>
<dbReference type="Proteomes" id="UP000199159">
    <property type="component" value="Unassembled WGS sequence"/>
</dbReference>
<feature type="transmembrane region" description="Helical" evidence="8">
    <location>
        <begin position="207"/>
        <end position="226"/>
    </location>
</feature>
<evidence type="ECO:0000259" key="9">
    <source>
        <dbReference type="PROSITE" id="PS50850"/>
    </source>
</evidence>
<dbReference type="SUPFAM" id="SSF103473">
    <property type="entry name" value="MFS general substrate transporter"/>
    <property type="match status" value="1"/>
</dbReference>
<keyword evidence="11" id="KW-1185">Reference proteome</keyword>
<dbReference type="PANTHER" id="PTHR43271:SF2">
    <property type="entry name" value="BLL2771 PROTEIN"/>
    <property type="match status" value="1"/>
</dbReference>
<dbReference type="AlphaFoldDB" id="A0A1H0UML3"/>
<dbReference type="InterPro" id="IPR011701">
    <property type="entry name" value="MFS"/>
</dbReference>
<evidence type="ECO:0000256" key="5">
    <source>
        <dbReference type="ARBA" id="ARBA00022692"/>
    </source>
</evidence>
<feature type="transmembrane region" description="Helical" evidence="8">
    <location>
        <begin position="42"/>
        <end position="61"/>
    </location>
</feature>
<keyword evidence="4" id="KW-1003">Cell membrane</keyword>
<reference evidence="11" key="1">
    <citation type="submission" date="2016-10" db="EMBL/GenBank/DDBJ databases">
        <authorList>
            <person name="Varghese N."/>
            <person name="Submissions S."/>
        </authorList>
    </citation>
    <scope>NUCLEOTIDE SEQUENCE [LARGE SCALE GENOMIC DNA]</scope>
    <source>
        <strain evidence="11">IBRC-M10078</strain>
    </source>
</reference>
<keyword evidence="7 8" id="KW-0472">Membrane</keyword>
<accession>A0A1H0UML3</accession>
<comment type="similarity">
    <text evidence="2">Belongs to the major facilitator superfamily.</text>
</comment>
<evidence type="ECO:0000256" key="4">
    <source>
        <dbReference type="ARBA" id="ARBA00022475"/>
    </source>
</evidence>
<feature type="transmembrane region" description="Helical" evidence="8">
    <location>
        <begin position="358"/>
        <end position="376"/>
    </location>
</feature>
<feature type="transmembrane region" description="Helical" evidence="8">
    <location>
        <begin position="98"/>
        <end position="119"/>
    </location>
</feature>
<dbReference type="Gene3D" id="1.20.1250.20">
    <property type="entry name" value="MFS general substrate transporter like domains"/>
    <property type="match status" value="1"/>
</dbReference>
<feature type="transmembrane region" description="Helical" evidence="8">
    <location>
        <begin position="73"/>
        <end position="92"/>
    </location>
</feature>
<feature type="transmembrane region" description="Helical" evidence="8">
    <location>
        <begin position="273"/>
        <end position="291"/>
    </location>
</feature>
<keyword evidence="5 8" id="KW-0812">Transmembrane</keyword>
<evidence type="ECO:0000256" key="7">
    <source>
        <dbReference type="ARBA" id="ARBA00023136"/>
    </source>
</evidence>
<dbReference type="InterPro" id="IPR020846">
    <property type="entry name" value="MFS_dom"/>
</dbReference>
<dbReference type="InterPro" id="IPR005829">
    <property type="entry name" value="Sugar_transporter_CS"/>
</dbReference>
<feature type="domain" description="Major facilitator superfamily (MFS) profile" evidence="9">
    <location>
        <begin position="7"/>
        <end position="385"/>
    </location>
</feature>
<gene>
    <name evidence="10" type="ORF">SAMN05216565_10544</name>
</gene>
<feature type="transmembrane region" description="Helical" evidence="8">
    <location>
        <begin position="297"/>
        <end position="320"/>
    </location>
</feature>
<feature type="transmembrane region" description="Helical" evidence="8">
    <location>
        <begin position="246"/>
        <end position="266"/>
    </location>
</feature>
<evidence type="ECO:0000256" key="8">
    <source>
        <dbReference type="SAM" id="Phobius"/>
    </source>
</evidence>
<evidence type="ECO:0000256" key="6">
    <source>
        <dbReference type="ARBA" id="ARBA00022989"/>
    </source>
</evidence>
<organism evidence="10 11">
    <name type="scientific">Litchfieldia salsa</name>
    <dbReference type="NCBI Taxonomy" id="930152"/>
    <lineage>
        <taxon>Bacteria</taxon>
        <taxon>Bacillati</taxon>
        <taxon>Bacillota</taxon>
        <taxon>Bacilli</taxon>
        <taxon>Bacillales</taxon>
        <taxon>Bacillaceae</taxon>
        <taxon>Litchfieldia</taxon>
    </lineage>
</organism>
<evidence type="ECO:0000313" key="11">
    <source>
        <dbReference type="Proteomes" id="UP000199159"/>
    </source>
</evidence>
<dbReference type="STRING" id="930152.SAMN05216565_10544"/>
<feature type="transmembrane region" description="Helical" evidence="8">
    <location>
        <begin position="7"/>
        <end position="30"/>
    </location>
</feature>
<name>A0A1H0UML3_9BACI</name>
<keyword evidence="3" id="KW-0813">Transport</keyword>
<dbReference type="PROSITE" id="PS00217">
    <property type="entry name" value="SUGAR_TRANSPORT_2"/>
    <property type="match status" value="1"/>
</dbReference>
<dbReference type="CDD" id="cd17324">
    <property type="entry name" value="MFS_NepI_like"/>
    <property type="match status" value="1"/>
</dbReference>
<feature type="transmembrane region" description="Helical" evidence="8">
    <location>
        <begin position="332"/>
        <end position="352"/>
    </location>
</feature>
<dbReference type="GO" id="GO:0022857">
    <property type="term" value="F:transmembrane transporter activity"/>
    <property type="evidence" value="ECO:0007669"/>
    <property type="project" value="InterPro"/>
</dbReference>
<dbReference type="GO" id="GO:0005886">
    <property type="term" value="C:plasma membrane"/>
    <property type="evidence" value="ECO:0007669"/>
    <property type="project" value="UniProtKB-SubCell"/>
</dbReference>
<feature type="transmembrane region" description="Helical" evidence="8">
    <location>
        <begin position="131"/>
        <end position="155"/>
    </location>
</feature>